<dbReference type="InParanoid" id="A0A1E7F869"/>
<feature type="transmembrane region" description="Helical" evidence="2">
    <location>
        <begin position="20"/>
        <end position="45"/>
    </location>
</feature>
<dbReference type="PANTHER" id="PTHR20916:SF26">
    <property type="entry name" value="CYSTEINE-RICH PROTEIN 2-BINDING PROTEIN"/>
    <property type="match status" value="1"/>
</dbReference>
<feature type="region of interest" description="Disordered" evidence="1">
    <location>
        <begin position="726"/>
        <end position="752"/>
    </location>
</feature>
<feature type="compositionally biased region" description="Low complexity" evidence="1">
    <location>
        <begin position="389"/>
        <end position="408"/>
    </location>
</feature>
<feature type="region of interest" description="Disordered" evidence="1">
    <location>
        <begin position="795"/>
        <end position="814"/>
    </location>
</feature>
<evidence type="ECO:0000313" key="3">
    <source>
        <dbReference type="EMBL" id="OEU14370.1"/>
    </source>
</evidence>
<gene>
    <name evidence="3" type="ORF">FRACYDRAFT_240911</name>
</gene>
<reference evidence="3 4" key="1">
    <citation type="submission" date="2016-09" db="EMBL/GenBank/DDBJ databases">
        <title>Extensive genetic diversity and differential bi-allelic expression allows diatom success in the polar Southern Ocean.</title>
        <authorList>
            <consortium name="DOE Joint Genome Institute"/>
            <person name="Mock T."/>
            <person name="Otillar R.P."/>
            <person name="Strauss J."/>
            <person name="Dupont C."/>
            <person name="Frickenhaus S."/>
            <person name="Maumus F."/>
            <person name="Mcmullan M."/>
            <person name="Sanges R."/>
            <person name="Schmutz J."/>
            <person name="Toseland A."/>
            <person name="Valas R."/>
            <person name="Veluchamy A."/>
            <person name="Ward B.J."/>
            <person name="Allen A."/>
            <person name="Barry K."/>
            <person name="Falciatore A."/>
            <person name="Ferrante M."/>
            <person name="Fortunato A.E."/>
            <person name="Gloeckner G."/>
            <person name="Gruber A."/>
            <person name="Hipkin R."/>
            <person name="Janech M."/>
            <person name="Kroth P."/>
            <person name="Leese F."/>
            <person name="Lindquist E."/>
            <person name="Lyon B.R."/>
            <person name="Martin J."/>
            <person name="Mayer C."/>
            <person name="Parker M."/>
            <person name="Quesneville H."/>
            <person name="Raymond J."/>
            <person name="Uhlig C."/>
            <person name="Valentin K.U."/>
            <person name="Worden A.Z."/>
            <person name="Armbrust E.V."/>
            <person name="Bowler C."/>
            <person name="Green B."/>
            <person name="Moulton V."/>
            <person name="Van Oosterhout C."/>
            <person name="Grigoriev I."/>
        </authorList>
    </citation>
    <scope>NUCLEOTIDE SEQUENCE [LARGE SCALE GENOMIC DNA]</scope>
    <source>
        <strain evidence="3 4">CCMP1102</strain>
    </source>
</reference>
<protein>
    <submittedName>
        <fullName evidence="3">Uncharacterized protein</fullName>
    </submittedName>
</protein>
<evidence type="ECO:0000256" key="2">
    <source>
        <dbReference type="SAM" id="Phobius"/>
    </source>
</evidence>
<dbReference type="EMBL" id="KV784360">
    <property type="protein sequence ID" value="OEU14370.1"/>
    <property type="molecule type" value="Genomic_DNA"/>
</dbReference>
<feature type="compositionally biased region" description="Basic and acidic residues" evidence="1">
    <location>
        <begin position="274"/>
        <end position="299"/>
    </location>
</feature>
<organism evidence="3 4">
    <name type="scientific">Fragilariopsis cylindrus CCMP1102</name>
    <dbReference type="NCBI Taxonomy" id="635003"/>
    <lineage>
        <taxon>Eukaryota</taxon>
        <taxon>Sar</taxon>
        <taxon>Stramenopiles</taxon>
        <taxon>Ochrophyta</taxon>
        <taxon>Bacillariophyta</taxon>
        <taxon>Bacillariophyceae</taxon>
        <taxon>Bacillariophycidae</taxon>
        <taxon>Bacillariales</taxon>
        <taxon>Bacillariaceae</taxon>
        <taxon>Fragilariopsis</taxon>
    </lineage>
</organism>
<accession>A0A1E7F869</accession>
<feature type="region of interest" description="Disordered" evidence="1">
    <location>
        <begin position="864"/>
        <end position="895"/>
    </location>
</feature>
<keyword evidence="4" id="KW-1185">Reference proteome</keyword>
<dbReference type="GO" id="GO:0004402">
    <property type="term" value="F:histone acetyltransferase activity"/>
    <property type="evidence" value="ECO:0007669"/>
    <property type="project" value="TreeGrafter"/>
</dbReference>
<name>A0A1E7F869_9STRA</name>
<dbReference type="OrthoDB" id="54941at2759"/>
<keyword evidence="2" id="KW-1133">Transmembrane helix</keyword>
<evidence type="ECO:0000256" key="1">
    <source>
        <dbReference type="SAM" id="MobiDB-lite"/>
    </source>
</evidence>
<feature type="region of interest" description="Disordered" evidence="1">
    <location>
        <begin position="465"/>
        <end position="503"/>
    </location>
</feature>
<dbReference type="AlphaFoldDB" id="A0A1E7F869"/>
<feature type="region of interest" description="Disordered" evidence="1">
    <location>
        <begin position="385"/>
        <end position="408"/>
    </location>
</feature>
<feature type="compositionally biased region" description="Low complexity" evidence="1">
    <location>
        <begin position="581"/>
        <end position="603"/>
    </location>
</feature>
<feature type="compositionally biased region" description="Low complexity" evidence="1">
    <location>
        <begin position="864"/>
        <end position="890"/>
    </location>
</feature>
<feature type="region of interest" description="Disordered" evidence="1">
    <location>
        <begin position="273"/>
        <end position="304"/>
    </location>
</feature>
<sequence>MTTTMRSFNNTSSNGNKFKLFILVIMSSTYFWKLFMCTIFTTIIVRQYTNTYHNIHVIIHNTDDAGYSSLQQQQQKSLSLLSSSSSLSSIIDDGDVNNNNVNSNVKVVLTDDDNTDDDNDDRNKPLLFPLPLLSNMNMNMNMNVNMNLNLNLNLNLGNRWKKSVKAKLKEQEKVRSRGKNQDEKIDIQSNFKRLQNRLNVINTTIEIDNPNNWHTVTSKSYEKIRFKAHQSIKNDLRLSNKIHTDCILWLVPPSISASSSSSSTDKNTNIIRAFQDENDGKDRDNYNQRKDQTTRKKGNDNVGPQIKFQCDLNNTSEVLVLQDEPCSSSANLCRVETNMLLWNDYYENSMNMNINMNNNTNSSNSSSSSTYFNYTKIKESIIMMPPPSSINSSSSSSSSSSKSTTFQSSSKKSKSTLLTMVDTIQYLKYGHQYIWECFLNKASYSLRTKQTFYIWIGTLEKSESKSESSVVEENNNNRKMSSSTTNTTEEESRSTSTKSNNILHQRNSDTIYKNFGTKCNPESMTTNTINYYKPIAFITLFQKLLSLDNNNKNNNNEEQEQEEQRVWFVDADIFFNEEAYPTTTPNNNNNNNNPNNTTTTDYSDSDLLPLPLLQSLDDYFDLSTTAILFGAQNPSGKSENIVLNGGLLGLRLFKHAHTHNATTARSSSRSSKTEAVENENENEIKEWNVFDFASLWWYCRCGERDQIALWLVLFATWSAESSHSSSTISASSSSSSAHTTTTSTNNNNNNDSVVSSIQQEQLAFSYPGVIFENYLFSWYGVIPHIHQYLQQKLKNNNNNNNRVQPVQQQHQHQQKVQQQHQVVNNQFNGGLEFLNSKYGNAIFTYPLELPHLLVLPLDPFQVRSSTTTPPMSASTSTSTSTSSQQSTSTSQPPPFQEEKIKNAVMPLIVVFVHQKRAEERSESSALKMFVILHSVSN</sequence>
<proteinExistence type="predicted"/>
<dbReference type="Proteomes" id="UP000095751">
    <property type="component" value="Unassembled WGS sequence"/>
</dbReference>
<dbReference type="KEGG" id="fcy:FRACYDRAFT_240911"/>
<keyword evidence="2" id="KW-0472">Membrane</keyword>
<dbReference type="PANTHER" id="PTHR20916">
    <property type="entry name" value="CYSTEINE AND GLYCINE-RICH PROTEIN 2 BINDING PROTEIN"/>
    <property type="match status" value="1"/>
</dbReference>
<keyword evidence="2" id="KW-0812">Transmembrane</keyword>
<feature type="region of interest" description="Disordered" evidence="1">
    <location>
        <begin position="579"/>
        <end position="603"/>
    </location>
</feature>
<evidence type="ECO:0000313" key="4">
    <source>
        <dbReference type="Proteomes" id="UP000095751"/>
    </source>
</evidence>